<evidence type="ECO:0000256" key="4">
    <source>
        <dbReference type="ARBA" id="ARBA00022723"/>
    </source>
</evidence>
<keyword evidence="3" id="KW-0949">S-adenosyl-L-methionine</keyword>
<comment type="cofactor">
    <cofactor evidence="1">
        <name>[4Fe-4S] cluster</name>
        <dbReference type="ChEBI" id="CHEBI:49883"/>
    </cofactor>
</comment>
<evidence type="ECO:0000313" key="7">
    <source>
        <dbReference type="EMBL" id="KPV50346.1"/>
    </source>
</evidence>
<reference evidence="7 8" key="1">
    <citation type="submission" date="2015-09" db="EMBL/GenBank/DDBJ databases">
        <title>Draft genome sequence of Kouleothrix aurantiaca JCM 19913.</title>
        <authorList>
            <person name="Hemp J."/>
        </authorList>
    </citation>
    <scope>NUCLEOTIDE SEQUENCE [LARGE SCALE GENOMIC DNA]</scope>
    <source>
        <strain evidence="7 8">COM-B</strain>
    </source>
</reference>
<dbReference type="InterPro" id="IPR034457">
    <property type="entry name" value="Organic_radical-activating"/>
</dbReference>
<keyword evidence="4" id="KW-0479">Metal-binding</keyword>
<accession>A0A0P9DCS0</accession>
<dbReference type="GO" id="GO:0016829">
    <property type="term" value="F:lyase activity"/>
    <property type="evidence" value="ECO:0007669"/>
    <property type="project" value="UniProtKB-KW"/>
</dbReference>
<evidence type="ECO:0000256" key="3">
    <source>
        <dbReference type="ARBA" id="ARBA00022691"/>
    </source>
</evidence>
<evidence type="ECO:0000256" key="6">
    <source>
        <dbReference type="ARBA" id="ARBA00023014"/>
    </source>
</evidence>
<comment type="caution">
    <text evidence="7">The sequence shown here is derived from an EMBL/GenBank/DDBJ whole genome shotgun (WGS) entry which is preliminary data.</text>
</comment>
<sequence length="193" mass="21080">VSDLLKSSRATSRYTALVTSGYATLEALHQFGPYLDGMSLELRAFDDGAYRRLAGVEQWRGILDLAVQARQQWNCHLEVTTRLHPNVNDAPEQIQAMGAWVRDALGPFTPWHLLPGDAGAAASASVARARRLAHELGLHYVYGAEPGQHTRCPNCTAVLIEREKSQGRAVGLNDGVCAACGADPHLHLSIFRR</sequence>
<keyword evidence="7" id="KW-0456">Lyase</keyword>
<feature type="non-terminal residue" evidence="7">
    <location>
        <position position="1"/>
    </location>
</feature>
<proteinExistence type="predicted"/>
<protein>
    <submittedName>
        <fullName evidence="7">Pyruvate formate-lyase</fullName>
    </submittedName>
</protein>
<dbReference type="Gene3D" id="3.20.20.70">
    <property type="entry name" value="Aldolase class I"/>
    <property type="match status" value="1"/>
</dbReference>
<gene>
    <name evidence="7" type="ORF">SE17_27490</name>
</gene>
<dbReference type="EMBL" id="LJCR01001446">
    <property type="protein sequence ID" value="KPV50346.1"/>
    <property type="molecule type" value="Genomic_DNA"/>
</dbReference>
<keyword evidence="7" id="KW-0670">Pyruvate</keyword>
<dbReference type="GO" id="GO:0051539">
    <property type="term" value="F:4 iron, 4 sulfur cluster binding"/>
    <property type="evidence" value="ECO:0007669"/>
    <property type="project" value="UniProtKB-KW"/>
</dbReference>
<dbReference type="PANTHER" id="PTHR30352:SF5">
    <property type="entry name" value="PYRUVATE FORMATE-LYASE 1-ACTIVATING ENZYME"/>
    <property type="match status" value="1"/>
</dbReference>
<evidence type="ECO:0000256" key="1">
    <source>
        <dbReference type="ARBA" id="ARBA00001966"/>
    </source>
</evidence>
<keyword evidence="2" id="KW-0004">4Fe-4S</keyword>
<dbReference type="GO" id="GO:0046872">
    <property type="term" value="F:metal ion binding"/>
    <property type="evidence" value="ECO:0007669"/>
    <property type="project" value="UniProtKB-KW"/>
</dbReference>
<name>A0A0P9DCS0_9CHLR</name>
<dbReference type="PANTHER" id="PTHR30352">
    <property type="entry name" value="PYRUVATE FORMATE-LYASE-ACTIVATING ENZYME"/>
    <property type="match status" value="1"/>
</dbReference>
<organism evidence="7 8">
    <name type="scientific">Kouleothrix aurantiaca</name>
    <dbReference type="NCBI Taxonomy" id="186479"/>
    <lineage>
        <taxon>Bacteria</taxon>
        <taxon>Bacillati</taxon>
        <taxon>Chloroflexota</taxon>
        <taxon>Chloroflexia</taxon>
        <taxon>Chloroflexales</taxon>
        <taxon>Roseiflexineae</taxon>
        <taxon>Roseiflexaceae</taxon>
        <taxon>Kouleothrix</taxon>
    </lineage>
</organism>
<dbReference type="AlphaFoldDB" id="A0A0P9DCS0"/>
<evidence type="ECO:0000313" key="8">
    <source>
        <dbReference type="Proteomes" id="UP000050509"/>
    </source>
</evidence>
<keyword evidence="8" id="KW-1185">Reference proteome</keyword>
<dbReference type="InterPro" id="IPR013785">
    <property type="entry name" value="Aldolase_TIM"/>
</dbReference>
<keyword evidence="5" id="KW-0408">Iron</keyword>
<keyword evidence="6" id="KW-0411">Iron-sulfur</keyword>
<evidence type="ECO:0000256" key="5">
    <source>
        <dbReference type="ARBA" id="ARBA00023004"/>
    </source>
</evidence>
<dbReference type="Proteomes" id="UP000050509">
    <property type="component" value="Unassembled WGS sequence"/>
</dbReference>
<evidence type="ECO:0000256" key="2">
    <source>
        <dbReference type="ARBA" id="ARBA00022485"/>
    </source>
</evidence>